<dbReference type="AlphaFoldDB" id="A0AAV4FQ78"/>
<gene>
    <name evidence="8" type="ORF">ElyMa_003903700</name>
</gene>
<evidence type="ECO:0000256" key="7">
    <source>
        <dbReference type="SAM" id="Phobius"/>
    </source>
</evidence>
<evidence type="ECO:0000256" key="5">
    <source>
        <dbReference type="ARBA" id="ARBA00023136"/>
    </source>
</evidence>
<proteinExistence type="inferred from homology"/>
<dbReference type="Proteomes" id="UP000762676">
    <property type="component" value="Unassembled WGS sequence"/>
</dbReference>
<feature type="transmembrane region" description="Helical" evidence="7">
    <location>
        <begin position="77"/>
        <end position="95"/>
    </location>
</feature>
<keyword evidence="4 7" id="KW-1133">Transmembrane helix</keyword>
<dbReference type="PANTHER" id="PTHR31893:SF5">
    <property type="entry name" value="TRANSMEMBRANE PROTEIN 151 HOMOLOG"/>
    <property type="match status" value="1"/>
</dbReference>
<feature type="compositionally biased region" description="Low complexity" evidence="6">
    <location>
        <begin position="390"/>
        <end position="406"/>
    </location>
</feature>
<keyword evidence="9" id="KW-1185">Reference proteome</keyword>
<evidence type="ECO:0000313" key="8">
    <source>
        <dbReference type="EMBL" id="GFR74845.1"/>
    </source>
</evidence>
<keyword evidence="5 7" id="KW-0472">Membrane</keyword>
<feature type="region of interest" description="Disordered" evidence="6">
    <location>
        <begin position="390"/>
        <end position="418"/>
    </location>
</feature>
<dbReference type="PANTHER" id="PTHR31893">
    <property type="entry name" value="TRANSMEMBRANE PROTEIN 151 HOMOLOG"/>
    <property type="match status" value="1"/>
</dbReference>
<evidence type="ECO:0000256" key="6">
    <source>
        <dbReference type="SAM" id="MobiDB-lite"/>
    </source>
</evidence>
<comment type="caution">
    <text evidence="8">The sequence shown here is derived from an EMBL/GenBank/DDBJ whole genome shotgun (WGS) entry which is preliminary data.</text>
</comment>
<dbReference type="EMBL" id="BMAT01007946">
    <property type="protein sequence ID" value="GFR74845.1"/>
    <property type="molecule type" value="Genomic_DNA"/>
</dbReference>
<evidence type="ECO:0000256" key="2">
    <source>
        <dbReference type="ARBA" id="ARBA00009583"/>
    </source>
</evidence>
<dbReference type="InterPro" id="IPR026767">
    <property type="entry name" value="Tmem151"/>
</dbReference>
<accession>A0AAV4FQ78</accession>
<organism evidence="8 9">
    <name type="scientific">Elysia marginata</name>
    <dbReference type="NCBI Taxonomy" id="1093978"/>
    <lineage>
        <taxon>Eukaryota</taxon>
        <taxon>Metazoa</taxon>
        <taxon>Spiralia</taxon>
        <taxon>Lophotrochozoa</taxon>
        <taxon>Mollusca</taxon>
        <taxon>Gastropoda</taxon>
        <taxon>Heterobranchia</taxon>
        <taxon>Euthyneura</taxon>
        <taxon>Panpulmonata</taxon>
        <taxon>Sacoglossa</taxon>
        <taxon>Placobranchoidea</taxon>
        <taxon>Plakobranchidae</taxon>
        <taxon>Elysia</taxon>
    </lineage>
</organism>
<protein>
    <submittedName>
        <fullName evidence="8">Transmembrane protein 151B</fullName>
    </submittedName>
</protein>
<reference evidence="8 9" key="1">
    <citation type="journal article" date="2021" name="Elife">
        <title>Chloroplast acquisition without the gene transfer in kleptoplastic sea slugs, Plakobranchus ocellatus.</title>
        <authorList>
            <person name="Maeda T."/>
            <person name="Takahashi S."/>
            <person name="Yoshida T."/>
            <person name="Shimamura S."/>
            <person name="Takaki Y."/>
            <person name="Nagai Y."/>
            <person name="Toyoda A."/>
            <person name="Suzuki Y."/>
            <person name="Arimoto A."/>
            <person name="Ishii H."/>
            <person name="Satoh N."/>
            <person name="Nishiyama T."/>
            <person name="Hasebe M."/>
            <person name="Maruyama T."/>
            <person name="Minagawa J."/>
            <person name="Obokata J."/>
            <person name="Shigenobu S."/>
        </authorList>
    </citation>
    <scope>NUCLEOTIDE SEQUENCE [LARGE SCALE GENOMIC DNA]</scope>
</reference>
<feature type="transmembrane region" description="Helical" evidence="7">
    <location>
        <begin position="29"/>
        <end position="50"/>
    </location>
</feature>
<evidence type="ECO:0000256" key="4">
    <source>
        <dbReference type="ARBA" id="ARBA00022989"/>
    </source>
</evidence>
<evidence type="ECO:0000256" key="1">
    <source>
        <dbReference type="ARBA" id="ARBA00004141"/>
    </source>
</evidence>
<comment type="subcellular location">
    <subcellularLocation>
        <location evidence="1">Membrane</location>
        <topology evidence="1">Multi-pass membrane protein</topology>
    </subcellularLocation>
</comment>
<evidence type="ECO:0000313" key="9">
    <source>
        <dbReference type="Proteomes" id="UP000762676"/>
    </source>
</evidence>
<keyword evidence="3 7" id="KW-0812">Transmembrane</keyword>
<dbReference type="GO" id="GO:0016020">
    <property type="term" value="C:membrane"/>
    <property type="evidence" value="ECO:0007669"/>
    <property type="project" value="UniProtKB-SubCell"/>
</dbReference>
<dbReference type="Pfam" id="PF14857">
    <property type="entry name" value="TMEM151"/>
    <property type="match status" value="1"/>
</dbReference>
<name>A0AAV4FQ78_9GAST</name>
<evidence type="ECO:0000256" key="3">
    <source>
        <dbReference type="ARBA" id="ARBA00022692"/>
    </source>
</evidence>
<comment type="similarity">
    <text evidence="2">Belongs to the TMEM151 family.</text>
</comment>
<sequence>MGTRELDLTQTPVRQSLCGSLRRDGHWKCLCLTLLISGCLTAISWCHFTLAANKSTVKYRHSIALSDSGRHGPCKEGYIYIPVAFVVMLYLVYLVECWHSHARLELRYKCDVGTVYNSISALQEALPVIWWKATCYHYVRRTRQVMRYRNGDAFTSTQVYYERVDSSTAGAAFNFTRCGVKDISRPLVELEKHAAIKIKVSKGFSFANLDTEMEFEEQRAQFFQEYETRDDYMEGREGMDMVNTEFKEYMIAFKDPNNLPWYVSHAMYWAASVLLLSWPLRVIIEYKTAHLHYHIHKLFGSNYLEGEGQVGVGGALSRVSTMNSNELEMSIRNNNVIVPSYSEAVLCGGDATDEDSSMLLQRQRVGYGAIKKTSTGGKLSRSLTTATLAGRSSLAGSSAGDGTSSRRASRNNESRQTL</sequence>